<protein>
    <submittedName>
        <fullName evidence="1">Uncharacterized protein</fullName>
    </submittedName>
</protein>
<keyword evidence="2" id="KW-1185">Reference proteome</keyword>
<accession>A0A919VT71</accession>
<reference evidence="1" key="1">
    <citation type="submission" date="2021-03" db="EMBL/GenBank/DDBJ databases">
        <title>Whole genome shotgun sequence of Actinoplanes auranticolor NBRC 12245.</title>
        <authorList>
            <person name="Komaki H."/>
            <person name="Tamura T."/>
        </authorList>
    </citation>
    <scope>NUCLEOTIDE SEQUENCE</scope>
    <source>
        <strain evidence="1">NBRC 12245</strain>
    </source>
</reference>
<sequence length="118" mass="12618">MSDTLECVVSSNTASAAERPTRRRFAVLGAASAVVAGLATVLKASPAVADCQGSPCCSLALCKQCSYAVSKDRFTCPTDYKRTYWTCTSGSRTYGCGECTTGANCWNGTFYCSIWYAW</sequence>
<name>A0A919VT71_9ACTN</name>
<dbReference type="PROSITE" id="PS51318">
    <property type="entry name" value="TAT"/>
    <property type="match status" value="1"/>
</dbReference>
<gene>
    <name evidence="1" type="ORF">Aau02nite_78540</name>
</gene>
<dbReference type="EMBL" id="BOQL01000071">
    <property type="protein sequence ID" value="GIM77964.1"/>
    <property type="molecule type" value="Genomic_DNA"/>
</dbReference>
<organism evidence="1 2">
    <name type="scientific">Actinoplanes auranticolor</name>
    <dbReference type="NCBI Taxonomy" id="47988"/>
    <lineage>
        <taxon>Bacteria</taxon>
        <taxon>Bacillati</taxon>
        <taxon>Actinomycetota</taxon>
        <taxon>Actinomycetes</taxon>
        <taxon>Micromonosporales</taxon>
        <taxon>Micromonosporaceae</taxon>
        <taxon>Actinoplanes</taxon>
    </lineage>
</organism>
<comment type="caution">
    <text evidence="1">The sequence shown here is derived from an EMBL/GenBank/DDBJ whole genome shotgun (WGS) entry which is preliminary data.</text>
</comment>
<evidence type="ECO:0000313" key="2">
    <source>
        <dbReference type="Proteomes" id="UP000681340"/>
    </source>
</evidence>
<dbReference type="Proteomes" id="UP000681340">
    <property type="component" value="Unassembled WGS sequence"/>
</dbReference>
<proteinExistence type="predicted"/>
<dbReference type="InterPro" id="IPR006311">
    <property type="entry name" value="TAT_signal"/>
</dbReference>
<dbReference type="AlphaFoldDB" id="A0A919VT71"/>
<evidence type="ECO:0000313" key="1">
    <source>
        <dbReference type="EMBL" id="GIM77964.1"/>
    </source>
</evidence>